<evidence type="ECO:0000313" key="1">
    <source>
        <dbReference type="EMBL" id="DAE33246.1"/>
    </source>
</evidence>
<sequence>MIKIMCCKKQYFQQKIWNYINKQSYDFTN</sequence>
<protein>
    <submittedName>
        <fullName evidence="1">Uncharacterized protein</fullName>
    </submittedName>
</protein>
<accession>A0A8S5RPM1</accession>
<name>A0A8S5RPM1_9VIRU</name>
<proteinExistence type="predicted"/>
<dbReference type="EMBL" id="BK059132">
    <property type="protein sequence ID" value="DAE33246.1"/>
    <property type="molecule type" value="Genomic_DNA"/>
</dbReference>
<organism evidence="1">
    <name type="scientific">virus sp. ctrcb4</name>
    <dbReference type="NCBI Taxonomy" id="2825824"/>
    <lineage>
        <taxon>Viruses</taxon>
    </lineage>
</organism>
<reference evidence="1" key="1">
    <citation type="journal article" date="2021" name="Proc. Natl. Acad. Sci. U.S.A.">
        <title>A Catalog of Tens of Thousands of Viruses from Human Metagenomes Reveals Hidden Associations with Chronic Diseases.</title>
        <authorList>
            <person name="Tisza M.J."/>
            <person name="Buck C.B."/>
        </authorList>
    </citation>
    <scope>NUCLEOTIDE SEQUENCE</scope>
    <source>
        <strain evidence="1">Ctrcb4</strain>
    </source>
</reference>